<reference evidence="1" key="1">
    <citation type="submission" date="2020-08" db="EMBL/GenBank/DDBJ databases">
        <title>Multicomponent nature underlies the extraordinary mechanical properties of spider dragline silk.</title>
        <authorList>
            <person name="Kono N."/>
            <person name="Nakamura H."/>
            <person name="Mori M."/>
            <person name="Yoshida Y."/>
            <person name="Ohtoshi R."/>
            <person name="Malay A.D."/>
            <person name="Moran D.A.P."/>
            <person name="Tomita M."/>
            <person name="Numata K."/>
            <person name="Arakawa K."/>
        </authorList>
    </citation>
    <scope>NUCLEOTIDE SEQUENCE</scope>
</reference>
<gene>
    <name evidence="1" type="primary">NCL1_45747</name>
    <name evidence="1" type="ORF">TNIN_250701</name>
</gene>
<evidence type="ECO:0000313" key="1">
    <source>
        <dbReference type="EMBL" id="GFY67011.1"/>
    </source>
</evidence>
<keyword evidence="2" id="KW-1185">Reference proteome</keyword>
<accession>A0A8X7CHI8</accession>
<protein>
    <submittedName>
        <fullName evidence="1">Uncharacterized protein</fullName>
    </submittedName>
</protein>
<proteinExistence type="predicted"/>
<dbReference type="Proteomes" id="UP000886998">
    <property type="component" value="Unassembled WGS sequence"/>
</dbReference>
<dbReference type="EMBL" id="BMAV01016316">
    <property type="protein sequence ID" value="GFY67011.1"/>
    <property type="molecule type" value="Genomic_DNA"/>
</dbReference>
<name>A0A8X7CHI8_9ARAC</name>
<evidence type="ECO:0000313" key="2">
    <source>
        <dbReference type="Proteomes" id="UP000886998"/>
    </source>
</evidence>
<organism evidence="1 2">
    <name type="scientific">Trichonephila inaurata madagascariensis</name>
    <dbReference type="NCBI Taxonomy" id="2747483"/>
    <lineage>
        <taxon>Eukaryota</taxon>
        <taxon>Metazoa</taxon>
        <taxon>Ecdysozoa</taxon>
        <taxon>Arthropoda</taxon>
        <taxon>Chelicerata</taxon>
        <taxon>Arachnida</taxon>
        <taxon>Araneae</taxon>
        <taxon>Araneomorphae</taxon>
        <taxon>Entelegynae</taxon>
        <taxon>Araneoidea</taxon>
        <taxon>Nephilidae</taxon>
        <taxon>Trichonephila</taxon>
        <taxon>Trichonephila inaurata</taxon>
    </lineage>
</organism>
<sequence length="384" mass="45656">MTIKFWPTLQLVACVRIAQGIIYSFDLEHLKRSLLGGLQNTEYIEPITKKILEIVLPAYCARFSHLTAARKNTEEVKIVPLPPQVKKKLGGIIFSLGLEIKLWYECHRFIEHKFNLDLRNKLSWFSFGVIDRLETARNFIQDEAFDIGVRFHLACKYCLDDDVQMLWRKMSIADRINAMRRIPRTRSIDLYIQSLRRKRPRNWTEISRNERHKFFLGNCLGIRSYFTKLRFPVVRYHCILIALGSGMAHQYDLYSCISLLNAAELNSMLSRFPTPELCEIFKTFLRWPFQIMFLDLVHNFQQHINKDIFYCVVTFILNYKLGMGFEDHMYIEIFERFWNLFSAKYEDSFKKDVALSALAKYVLESSKDYDARQYRYLVNLYFPD</sequence>
<dbReference type="OrthoDB" id="6407690at2759"/>
<dbReference type="AlphaFoldDB" id="A0A8X7CHI8"/>
<comment type="caution">
    <text evidence="1">The sequence shown here is derived from an EMBL/GenBank/DDBJ whole genome shotgun (WGS) entry which is preliminary data.</text>
</comment>